<dbReference type="InterPro" id="IPR011989">
    <property type="entry name" value="ARM-like"/>
</dbReference>
<dbReference type="PANTHER" id="PTHR24567">
    <property type="entry name" value="CRP FAMILY TRANSCRIPTIONAL REGULATORY PROTEIN"/>
    <property type="match status" value="1"/>
</dbReference>
<feature type="transmembrane region" description="Helical" evidence="2">
    <location>
        <begin position="342"/>
        <end position="362"/>
    </location>
</feature>
<dbReference type="PANTHER" id="PTHR24567:SF74">
    <property type="entry name" value="HTH-TYPE TRANSCRIPTIONAL REGULATOR ARCR"/>
    <property type="match status" value="1"/>
</dbReference>
<keyword evidence="2" id="KW-1133">Transmembrane helix</keyword>
<dbReference type="SUPFAM" id="SSF103473">
    <property type="entry name" value="MFS general substrate transporter"/>
    <property type="match status" value="1"/>
</dbReference>
<keyword evidence="2" id="KW-0472">Membrane</keyword>
<feature type="region of interest" description="Disordered" evidence="1">
    <location>
        <begin position="1508"/>
        <end position="1536"/>
    </location>
</feature>
<organism evidence="4">
    <name type="scientific">Albugo laibachii Nc14</name>
    <dbReference type="NCBI Taxonomy" id="890382"/>
    <lineage>
        <taxon>Eukaryota</taxon>
        <taxon>Sar</taxon>
        <taxon>Stramenopiles</taxon>
        <taxon>Oomycota</taxon>
        <taxon>Peronosporomycetes</taxon>
        <taxon>Albuginales</taxon>
        <taxon>Albuginaceae</taxon>
        <taxon>Albugo</taxon>
    </lineage>
</organism>
<feature type="transmembrane region" description="Helical" evidence="2">
    <location>
        <begin position="276"/>
        <end position="296"/>
    </location>
</feature>
<dbReference type="GO" id="GO:0005829">
    <property type="term" value="C:cytosol"/>
    <property type="evidence" value="ECO:0007669"/>
    <property type="project" value="TreeGrafter"/>
</dbReference>
<dbReference type="InterPro" id="IPR036259">
    <property type="entry name" value="MFS_trans_sf"/>
</dbReference>
<name>F0VYU2_9STRA</name>
<dbReference type="Pfam" id="PF00027">
    <property type="entry name" value="cNMP_binding"/>
    <property type="match status" value="2"/>
</dbReference>
<dbReference type="HOGENOM" id="CLU_260210_0_0_1"/>
<dbReference type="InterPro" id="IPR014710">
    <property type="entry name" value="RmlC-like_jellyroll"/>
</dbReference>
<feature type="domain" description="Cyclic nucleotide-binding" evidence="3">
    <location>
        <begin position="1355"/>
        <end position="1422"/>
    </location>
</feature>
<dbReference type="PROSITE" id="PS50042">
    <property type="entry name" value="CNMP_BINDING_3"/>
    <property type="match status" value="2"/>
</dbReference>
<evidence type="ECO:0000313" key="4">
    <source>
        <dbReference type="EMBL" id="CCA13957.1"/>
    </source>
</evidence>
<dbReference type="Gene3D" id="1.25.10.10">
    <property type="entry name" value="Leucine-rich Repeat Variant"/>
    <property type="match status" value="1"/>
</dbReference>
<feature type="transmembrane region" description="Helical" evidence="2">
    <location>
        <begin position="303"/>
        <end position="322"/>
    </location>
</feature>
<dbReference type="GO" id="GO:0003700">
    <property type="term" value="F:DNA-binding transcription factor activity"/>
    <property type="evidence" value="ECO:0007669"/>
    <property type="project" value="TreeGrafter"/>
</dbReference>
<evidence type="ECO:0000256" key="1">
    <source>
        <dbReference type="SAM" id="MobiDB-lite"/>
    </source>
</evidence>
<proteinExistence type="predicted"/>
<protein>
    <submittedName>
        <fullName evidence="4">ATPbinding Cassette (ABC) superfamily putative</fullName>
    </submittedName>
</protein>
<sequence>MDSGKQEQKSTSESTYLKWMSSRDENRAKLYLYPLCPAVLSVGQMVLAFFSLYFPVLNSYSSIMIYIWIEIAAQMMNQQFWDFCSRSFNVSEAKQYFGIITFGSTFGSLIASLVLLPFLQNRNMSEEWNLILAASLQAILAGILFSYTWQKESIMLLSSTTGISRSISESRGKSASPKKSPENISRLSSIIPPNLIAELENRPYLQHICIFEFFSTIVRVLVDNSALSILSEQKESEIKSSLALISGIQSVLMIPLQIVSGRFFGRYGVMVGISSLPLSVSFYGITTLLISASFITKPTGISLLIFHRALYLAISLAIFNPARELLWLPFNDRERPQFKSFVYGPFRSISRIGGALLTMVLTSSIYVRYFGSSSVSFLLVLISVSWLLDALAAKKSYAVEFYASLKKGYLDLRSHIIDFTPDQIAVVKETLASGVQDQVNYVLNSLTPSHIPLFAPELRSLFYGTDHENFAVTPSSIKLRLLKLHTLAKKKFVLKAKDAFVIPDGNSCPAAIFNSMDLMLLVAQDRLQSESECDSLDNGQGNGGGSQCPQWFVPRQLRVAAILACGYEIFSTDKSQCQRMLKKLLSRERQDSEDKAVSVCAAVALLRLTDWMDERANLVLQRLLHEDNDLEARVICLRVVGEEIPELLGDGFLVYLLHHESDQIVQATVECCLRTRRQSRMLIPALMQHLGNSSVQIRIVKSLQQCDAKAVWLAISRHVEELVRDCFDDGFTTDTQDLDFVHDHTQVVQRRNTLTGALKILETIQYPVEQKLDLIVQLCLETEKRATSELLDSSMNLPMNRLLYQRDGGETSSQQPDCLPRMGDQHTSKIPDSLHRLFERNASPLEVLIDALMPLLTQSNSKSLDPHLIPLDKVLNAKIQEAYEMLHVMKRFEEMCPHTASNIGEKSLLLLQHVQHCLADVRQMILKLLATRFPKEFNIRVIIEGLDSEVTQIQAAVFEVLDNLVPSNYKHFVLPLLFPSTSFCIKLLKQVETSFDGKKGMDLLLETLQEEQTHTELTGMALQYFLHISEFHVQLIGSDISNIFEHRCLPHLLKHMITREVLIETYHKNRPILPYESLIACESEAIPIISQIATSTCLRASTVFATAYTIDILRSMSCQFIPVRINKGETFIAEGTTASAMYIVAIGKVHVHKKRYLLTEITYGGCIGQTALLSHHSRPGVHISSATASTDCILLSISRPALDALMRDNARISLGVLQSIASAFHFMYFEPRRVIMEKGTLPTFSVASPLDEVAPDDTGLLPLDNGSDTYMIQGASAGSISLSGSKALLRRNTMFMAREVTSASTQQQDKVYSPDRYQSDITDGLASATGFIVSTYADREYTDFEKCINLRGSRLLRSLADDKVSLVAYLAQVRTLLHKEVLFAEGDTASHFYIIINGTITISYADKRRLCSELHNGDCLGEESFDSDGIMQGSALSKCRTTLFEFLTRELIELSQFQPELMHVLLAWLADKSSTSVESMIESFHSAGITPEVCESVIADTTVKVPCVQEGPQRDDGSKESRRELRTRRGYRAQST</sequence>
<dbReference type="SUPFAM" id="SSF51206">
    <property type="entry name" value="cAMP-binding domain-like"/>
    <property type="match status" value="2"/>
</dbReference>
<dbReference type="InterPro" id="IPR000595">
    <property type="entry name" value="cNMP-bd_dom"/>
</dbReference>
<reference evidence="4" key="2">
    <citation type="submission" date="2011-02" db="EMBL/GenBank/DDBJ databases">
        <authorList>
            <person name="MacLean D."/>
        </authorList>
    </citation>
    <scope>NUCLEOTIDE SEQUENCE</scope>
</reference>
<feature type="transmembrane region" description="Helical" evidence="2">
    <location>
        <begin position="96"/>
        <end position="118"/>
    </location>
</feature>
<dbReference type="SMART" id="SM00100">
    <property type="entry name" value="cNMP"/>
    <property type="match status" value="2"/>
</dbReference>
<dbReference type="SUPFAM" id="SSF48371">
    <property type="entry name" value="ARM repeat"/>
    <property type="match status" value="1"/>
</dbReference>
<keyword evidence="2" id="KW-0812">Transmembrane</keyword>
<reference evidence="4" key="1">
    <citation type="journal article" date="2011" name="PLoS Biol.">
        <title>Gene gain and loss during evolution of obligate parasitism in the white rust pathogen of Arabidopsis thaliana.</title>
        <authorList>
            <person name="Kemen E."/>
            <person name="Gardiner A."/>
            <person name="Schultz-Larsen T."/>
            <person name="Kemen A.C."/>
            <person name="Balmuth A.L."/>
            <person name="Robert-Seilaniantz A."/>
            <person name="Bailey K."/>
            <person name="Holub E."/>
            <person name="Studholme D.J."/>
            <person name="Maclean D."/>
            <person name="Jones J.D."/>
        </authorList>
    </citation>
    <scope>NUCLEOTIDE SEQUENCE</scope>
</reference>
<accession>F0VYU2</accession>
<feature type="compositionally biased region" description="Basic and acidic residues" evidence="1">
    <location>
        <begin position="1512"/>
        <end position="1524"/>
    </location>
</feature>
<evidence type="ECO:0000256" key="2">
    <source>
        <dbReference type="SAM" id="Phobius"/>
    </source>
</evidence>
<evidence type="ECO:0000259" key="3">
    <source>
        <dbReference type="PROSITE" id="PS50042"/>
    </source>
</evidence>
<dbReference type="InterPro" id="IPR016024">
    <property type="entry name" value="ARM-type_fold"/>
</dbReference>
<dbReference type="InterPro" id="IPR050397">
    <property type="entry name" value="Env_Response_Regulators"/>
</dbReference>
<gene>
    <name evidence="4" type="primary">AlNc14C1G93</name>
    <name evidence="4" type="ORF">ALNC14_001000</name>
</gene>
<feature type="domain" description="Cyclic nucleotide-binding" evidence="3">
    <location>
        <begin position="1111"/>
        <end position="1206"/>
    </location>
</feature>
<feature type="compositionally biased region" description="Basic residues" evidence="1">
    <location>
        <begin position="1525"/>
        <end position="1536"/>
    </location>
</feature>
<dbReference type="CDD" id="cd00038">
    <property type="entry name" value="CAP_ED"/>
    <property type="match status" value="2"/>
</dbReference>
<dbReference type="InterPro" id="IPR018490">
    <property type="entry name" value="cNMP-bd_dom_sf"/>
</dbReference>
<dbReference type="EMBL" id="FR824046">
    <property type="protein sequence ID" value="CCA13957.1"/>
    <property type="molecule type" value="Genomic_DNA"/>
</dbReference>
<dbReference type="Gene3D" id="2.60.120.10">
    <property type="entry name" value="Jelly Rolls"/>
    <property type="match status" value="2"/>
</dbReference>
<feature type="transmembrane region" description="Helical" evidence="2">
    <location>
        <begin position="130"/>
        <end position="149"/>
    </location>
</feature>